<evidence type="ECO:0000313" key="1">
    <source>
        <dbReference type="EMBL" id="MBW83290.1"/>
    </source>
</evidence>
<accession>A0A2P2IPZ2</accession>
<sequence>MAPALARRLLVVVICIRIRHLKPNRAVVRHLRPETPRRRAFFHRMNVRICVVRLGRIRWNRSRLPQPSGGPPSHLRPGT</sequence>
<reference evidence="1" key="1">
    <citation type="submission" date="2018-02" db="EMBL/GenBank/DDBJ databases">
        <title>Rhizophora mucronata_Transcriptome.</title>
        <authorList>
            <person name="Meera S.P."/>
            <person name="Sreeshan A."/>
            <person name="Augustine A."/>
        </authorList>
    </citation>
    <scope>NUCLEOTIDE SEQUENCE</scope>
    <source>
        <tissue evidence="1">Leaf</tissue>
    </source>
</reference>
<dbReference type="AlphaFoldDB" id="A0A2P2IPZ2"/>
<dbReference type="EMBL" id="GGEC01002807">
    <property type="protein sequence ID" value="MBW83290.1"/>
    <property type="molecule type" value="Transcribed_RNA"/>
</dbReference>
<organism evidence="1">
    <name type="scientific">Rhizophora mucronata</name>
    <name type="common">Asiatic mangrove</name>
    <dbReference type="NCBI Taxonomy" id="61149"/>
    <lineage>
        <taxon>Eukaryota</taxon>
        <taxon>Viridiplantae</taxon>
        <taxon>Streptophyta</taxon>
        <taxon>Embryophyta</taxon>
        <taxon>Tracheophyta</taxon>
        <taxon>Spermatophyta</taxon>
        <taxon>Magnoliopsida</taxon>
        <taxon>eudicotyledons</taxon>
        <taxon>Gunneridae</taxon>
        <taxon>Pentapetalae</taxon>
        <taxon>rosids</taxon>
        <taxon>fabids</taxon>
        <taxon>Malpighiales</taxon>
        <taxon>Rhizophoraceae</taxon>
        <taxon>Rhizophora</taxon>
    </lineage>
</organism>
<proteinExistence type="predicted"/>
<name>A0A2P2IPZ2_RHIMU</name>
<protein>
    <submittedName>
        <fullName evidence="1">Zinc finger family protein</fullName>
    </submittedName>
</protein>